<dbReference type="EMBL" id="BAABGP010000024">
    <property type="protein sequence ID" value="GAA4490937.1"/>
    <property type="molecule type" value="Genomic_DNA"/>
</dbReference>
<organism evidence="2 3">
    <name type="scientific">Microbacterium panaciterrae</name>
    <dbReference type="NCBI Taxonomy" id="985759"/>
    <lineage>
        <taxon>Bacteria</taxon>
        <taxon>Bacillati</taxon>
        <taxon>Actinomycetota</taxon>
        <taxon>Actinomycetes</taxon>
        <taxon>Micrococcales</taxon>
        <taxon>Microbacteriaceae</taxon>
        <taxon>Microbacterium</taxon>
    </lineage>
</organism>
<evidence type="ECO:0000256" key="1">
    <source>
        <dbReference type="SAM" id="MobiDB-lite"/>
    </source>
</evidence>
<evidence type="ECO:0008006" key="4">
    <source>
        <dbReference type="Google" id="ProtNLM"/>
    </source>
</evidence>
<gene>
    <name evidence="2" type="ORF">GCM10023171_34000</name>
</gene>
<comment type="caution">
    <text evidence="2">The sequence shown here is derived from an EMBL/GenBank/DDBJ whole genome shotgun (WGS) entry which is preliminary data.</text>
</comment>
<evidence type="ECO:0000313" key="2">
    <source>
        <dbReference type="EMBL" id="GAA4490937.1"/>
    </source>
</evidence>
<evidence type="ECO:0000313" key="3">
    <source>
        <dbReference type="Proteomes" id="UP001500731"/>
    </source>
</evidence>
<dbReference type="RefSeq" id="WP_345188638.1">
    <property type="nucleotide sequence ID" value="NZ_BAABGP010000024.1"/>
</dbReference>
<accession>A0ABP8PR33</accession>
<proteinExistence type="predicted"/>
<dbReference type="Proteomes" id="UP001500731">
    <property type="component" value="Unassembled WGS sequence"/>
</dbReference>
<name>A0ABP8PR33_9MICO</name>
<protein>
    <recommendedName>
        <fullName evidence="4">AbiEi antitoxin C-terminal domain-containing protein</fullName>
    </recommendedName>
</protein>
<feature type="compositionally biased region" description="Basic residues" evidence="1">
    <location>
        <begin position="161"/>
        <end position="170"/>
    </location>
</feature>
<keyword evidence="3" id="KW-1185">Reference proteome</keyword>
<feature type="compositionally biased region" description="Polar residues" evidence="1">
    <location>
        <begin position="132"/>
        <end position="142"/>
    </location>
</feature>
<reference evidence="3" key="1">
    <citation type="journal article" date="2019" name="Int. J. Syst. Evol. Microbiol.">
        <title>The Global Catalogue of Microorganisms (GCM) 10K type strain sequencing project: providing services to taxonomists for standard genome sequencing and annotation.</title>
        <authorList>
            <consortium name="The Broad Institute Genomics Platform"/>
            <consortium name="The Broad Institute Genome Sequencing Center for Infectious Disease"/>
            <person name="Wu L."/>
            <person name="Ma J."/>
        </authorList>
    </citation>
    <scope>NUCLEOTIDE SEQUENCE [LARGE SCALE GENOMIC DNA]</scope>
    <source>
        <strain evidence="3">JCM 17839</strain>
    </source>
</reference>
<feature type="region of interest" description="Disordered" evidence="1">
    <location>
        <begin position="125"/>
        <end position="170"/>
    </location>
</feature>
<sequence length="170" mass="18167">MPVMELTALAPSPIPLIRSAATTNPSGLVSAHRRGELTRVIPGVYVGTAAWRTLAPGKRYLAKVHAVAARHPELILCGPSAAALLGVVLARTADPIHVLDARGTSRLSGAVRTFVSRDEREIESQDGILFTSRATRSSTSPGQARRASDSPTPMRSGERHRTSRSNSSRR</sequence>